<evidence type="ECO:0000259" key="1">
    <source>
        <dbReference type="Pfam" id="PF14403"/>
    </source>
</evidence>
<dbReference type="InterPro" id="IPR051680">
    <property type="entry name" value="ATP-dep_Glu-Cys_Ligase-2"/>
</dbReference>
<evidence type="ECO:0000313" key="2">
    <source>
        <dbReference type="EMBL" id="CAA9436129.1"/>
    </source>
</evidence>
<sequence length="464" mass="51390">MKFERGSSGPNEVFGPDGEALSHYRPVLEEMDRMGPGEWGRRVNRAHERLLDVQRDLGIPDREDKTYPADYVPRLVPAVGWEVLERGLTQRMLAINEWLRRLERGKDEVVPAEILSSSVLYDGSIPTRFGGVPNRQMGFDVVAVESGDAGGWEYLIIEDNAKMPVGLEPMHLLRARTAEVLPESYAALGVRPLDDLMGRFGGVLRDASPREDPTIAVLTVGYGDQYFLDHNVFAREHGAILAGRDEVELDRGGYLVHKPSGRRIDVIYERIEDGRIYDDLPGLVESQAAGKVEAVFAPNLGIADDKGVYPFVPGMIRTYLGEEPILQNLTTYSLAVEEDRDYVMDHFDELVVKSRSGWGGKGVLIAPEETEEAIREFRAGVEENPVEFVAQDPVDFSTHVLCETGEEGFVLRGSYADYRIHALAPDPETVWVVPGAMTRVAAPGSRLVNVSSGGKTKDTWVLVG</sequence>
<proteinExistence type="predicted"/>
<dbReference type="SUPFAM" id="SSF56059">
    <property type="entry name" value="Glutathione synthetase ATP-binding domain-like"/>
    <property type="match status" value="1"/>
</dbReference>
<feature type="domain" description="Circularly permuted ATP-grasp type 2" evidence="1">
    <location>
        <begin position="73"/>
        <end position="441"/>
    </location>
</feature>
<name>A0A6J4Q7M9_9ACTN</name>
<protein>
    <recommendedName>
        <fullName evidence="1">Circularly permuted ATP-grasp type 2 domain-containing protein</fullName>
    </recommendedName>
</protein>
<dbReference type="EMBL" id="CADCUV010000178">
    <property type="protein sequence ID" value="CAA9436129.1"/>
    <property type="molecule type" value="Genomic_DNA"/>
</dbReference>
<dbReference type="Pfam" id="PF14403">
    <property type="entry name" value="CP_ATPgrasp_2"/>
    <property type="match status" value="1"/>
</dbReference>
<dbReference type="PANTHER" id="PTHR34595:SF7">
    <property type="entry name" value="SLL1039 PROTEIN"/>
    <property type="match status" value="1"/>
</dbReference>
<organism evidence="2">
    <name type="scientific">uncultured Rubrobacteraceae bacterium</name>
    <dbReference type="NCBI Taxonomy" id="349277"/>
    <lineage>
        <taxon>Bacteria</taxon>
        <taxon>Bacillati</taxon>
        <taxon>Actinomycetota</taxon>
        <taxon>Rubrobacteria</taxon>
        <taxon>Rubrobacterales</taxon>
        <taxon>Rubrobacteraceae</taxon>
        <taxon>environmental samples</taxon>
    </lineage>
</organism>
<dbReference type="AlphaFoldDB" id="A0A6J4Q7M9"/>
<dbReference type="Gene3D" id="3.30.1490.270">
    <property type="match status" value="1"/>
</dbReference>
<dbReference type="InterPro" id="IPR016450">
    <property type="entry name" value="UCP005522"/>
</dbReference>
<dbReference type="PIRSF" id="PIRSF005522">
    <property type="entry name" value="UCP005522"/>
    <property type="match status" value="1"/>
</dbReference>
<gene>
    <name evidence="2" type="ORF">AVDCRST_MAG22-3683</name>
</gene>
<accession>A0A6J4Q7M9</accession>
<dbReference type="InterPro" id="IPR025841">
    <property type="entry name" value="CP_ATPgrasp_2"/>
</dbReference>
<reference evidence="2" key="1">
    <citation type="submission" date="2020-02" db="EMBL/GenBank/DDBJ databases">
        <authorList>
            <person name="Meier V. D."/>
        </authorList>
    </citation>
    <scope>NUCLEOTIDE SEQUENCE</scope>
    <source>
        <strain evidence="2">AVDCRST_MAG22</strain>
    </source>
</reference>
<dbReference type="Gene3D" id="3.40.50.11290">
    <property type="match status" value="1"/>
</dbReference>
<dbReference type="PANTHER" id="PTHR34595">
    <property type="entry name" value="BLR5612 PROTEIN"/>
    <property type="match status" value="1"/>
</dbReference>